<dbReference type="EMBL" id="CP021358">
    <property type="protein sequence ID" value="ART63476.1"/>
    <property type="molecule type" value="Genomic_DNA"/>
</dbReference>
<organism evidence="3 4">
    <name type="scientific">Kushneria marisflavi</name>
    <dbReference type="NCBI Taxonomy" id="157779"/>
    <lineage>
        <taxon>Bacteria</taxon>
        <taxon>Pseudomonadati</taxon>
        <taxon>Pseudomonadota</taxon>
        <taxon>Gammaproteobacteria</taxon>
        <taxon>Oceanospirillales</taxon>
        <taxon>Halomonadaceae</taxon>
        <taxon>Kushneria</taxon>
    </lineage>
</organism>
<keyword evidence="4" id="KW-1185">Reference proteome</keyword>
<dbReference type="NCBIfam" id="NF008607">
    <property type="entry name" value="PRK11579.1"/>
    <property type="match status" value="1"/>
</dbReference>
<dbReference type="AlphaFoldDB" id="A0A240UQS0"/>
<sequence>MHSPIRTVIIGFGLVGRVFHAPLIRHTDGMTLKGVVSSRPDDVHRELPDIDVYASPDQAFRDPDVDLIVIASPNDTHTSLAMAALQAGKHVVIDKPVSLDGEELEHITACARHHDRVFSVFQNRRWDADFLTLKGLLEAGRLGEVTRCHLHFDRFRPEVRDRWRERPGPGSGAWYDLGSHLADQAVTLFGTPRGVYADLATLRPNGGAVDYFHVLLRYDHHRVVLSSHALSAHDGLRYAIDGTRASWIKHGIDTQEQTLRDGGTPGQPGWGEDPQRGVLYQGDTGESESIDNARGDYRAYYDNIVAHLQGEAELAVTPEQAREVMRVIDAAHESCATRCEVVLD</sequence>
<dbReference type="PANTHER" id="PTHR43708">
    <property type="entry name" value="CONSERVED EXPRESSED OXIDOREDUCTASE (EUROFUNG)"/>
    <property type="match status" value="1"/>
</dbReference>
<accession>A0A240UQS0</accession>
<dbReference type="InterPro" id="IPR036291">
    <property type="entry name" value="NAD(P)-bd_dom_sf"/>
</dbReference>
<protein>
    <submittedName>
        <fullName evidence="3">Oxidoreductase</fullName>
    </submittedName>
</protein>
<proteinExistence type="inferred from homology"/>
<dbReference type="RefSeq" id="WP_086900659.1">
    <property type="nucleotide sequence ID" value="NZ_CP021358.1"/>
</dbReference>
<comment type="similarity">
    <text evidence="1">Belongs to the Gfo/Idh/MocA family.</text>
</comment>
<evidence type="ECO:0000313" key="4">
    <source>
        <dbReference type="Proteomes" id="UP000194457"/>
    </source>
</evidence>
<dbReference type="InterPro" id="IPR051317">
    <property type="entry name" value="Gfo/Idh/MocA_oxidoreduct"/>
</dbReference>
<reference evidence="3 4" key="1">
    <citation type="submission" date="2017-05" db="EMBL/GenBank/DDBJ databases">
        <authorList>
            <person name="Song R."/>
            <person name="Chenine A.L."/>
            <person name="Ruprecht R.M."/>
        </authorList>
    </citation>
    <scope>NUCLEOTIDE SEQUENCE [LARGE SCALE GENOMIC DNA]</scope>
    <source>
        <strain evidence="3">SW32</strain>
    </source>
</reference>
<dbReference type="Gene3D" id="3.30.360.10">
    <property type="entry name" value="Dihydrodipicolinate Reductase, domain 2"/>
    <property type="match status" value="1"/>
</dbReference>
<dbReference type="GO" id="GO:0000166">
    <property type="term" value="F:nucleotide binding"/>
    <property type="evidence" value="ECO:0007669"/>
    <property type="project" value="InterPro"/>
</dbReference>
<dbReference type="GO" id="GO:0016491">
    <property type="term" value="F:oxidoreductase activity"/>
    <property type="evidence" value="ECO:0007669"/>
    <property type="project" value="UniProtKB-KW"/>
</dbReference>
<dbReference type="Pfam" id="PF01408">
    <property type="entry name" value="GFO_IDH_MocA"/>
    <property type="match status" value="1"/>
</dbReference>
<dbReference type="Gene3D" id="3.40.50.720">
    <property type="entry name" value="NAD(P)-binding Rossmann-like Domain"/>
    <property type="match status" value="1"/>
</dbReference>
<keyword evidence="2" id="KW-0560">Oxidoreductase</keyword>
<dbReference type="SUPFAM" id="SSF51735">
    <property type="entry name" value="NAD(P)-binding Rossmann-fold domains"/>
    <property type="match status" value="1"/>
</dbReference>
<dbReference type="Pfam" id="PF02894">
    <property type="entry name" value="GFO_IDH_MocA_C"/>
    <property type="match status" value="1"/>
</dbReference>
<gene>
    <name evidence="3" type="ORF">B9H00_10720</name>
</gene>
<evidence type="ECO:0000256" key="1">
    <source>
        <dbReference type="ARBA" id="ARBA00010928"/>
    </source>
</evidence>
<dbReference type="Proteomes" id="UP000194457">
    <property type="component" value="Chromosome"/>
</dbReference>
<dbReference type="OrthoDB" id="9774191at2"/>
<dbReference type="InterPro" id="IPR000683">
    <property type="entry name" value="Gfo/Idh/MocA-like_OxRdtase_N"/>
</dbReference>
<name>A0A240UQS0_9GAMM</name>
<dbReference type="InterPro" id="IPR004104">
    <property type="entry name" value="Gfo/Idh/MocA-like_OxRdtase_C"/>
</dbReference>
<dbReference type="PANTHER" id="PTHR43708:SF5">
    <property type="entry name" value="CONSERVED EXPRESSED OXIDOREDUCTASE (EUROFUNG)-RELATED"/>
    <property type="match status" value="1"/>
</dbReference>
<dbReference type="SUPFAM" id="SSF55347">
    <property type="entry name" value="Glyceraldehyde-3-phosphate dehydrogenase-like, C-terminal domain"/>
    <property type="match status" value="1"/>
</dbReference>
<dbReference type="KEGG" id="kma:B9H00_10720"/>
<evidence type="ECO:0000313" key="3">
    <source>
        <dbReference type="EMBL" id="ART63476.1"/>
    </source>
</evidence>
<evidence type="ECO:0000256" key="2">
    <source>
        <dbReference type="ARBA" id="ARBA00023002"/>
    </source>
</evidence>